<name>A0A150GE17_GONPE</name>
<dbReference type="EMBL" id="LSYV01000031">
    <property type="protein sequence ID" value="KXZ48082.1"/>
    <property type="molecule type" value="Genomic_DNA"/>
</dbReference>
<protein>
    <submittedName>
        <fullName evidence="1">Uncharacterized protein</fullName>
    </submittedName>
</protein>
<evidence type="ECO:0000313" key="2">
    <source>
        <dbReference type="Proteomes" id="UP000075714"/>
    </source>
</evidence>
<organism evidence="1 2">
    <name type="scientific">Gonium pectorale</name>
    <name type="common">Green alga</name>
    <dbReference type="NCBI Taxonomy" id="33097"/>
    <lineage>
        <taxon>Eukaryota</taxon>
        <taxon>Viridiplantae</taxon>
        <taxon>Chlorophyta</taxon>
        <taxon>core chlorophytes</taxon>
        <taxon>Chlorophyceae</taxon>
        <taxon>CS clade</taxon>
        <taxon>Chlamydomonadales</taxon>
        <taxon>Volvocaceae</taxon>
        <taxon>Gonium</taxon>
    </lineage>
</organism>
<sequence>MTPFFGELLDNLAAPDEEARTNFTCWIYSLNTFAPSVVFELEPASFGRAMAAAEVAARMQRAGSRGGVAVALHAGVEALYHQRTSGR</sequence>
<keyword evidence="2" id="KW-1185">Reference proteome</keyword>
<reference evidence="2" key="1">
    <citation type="journal article" date="2016" name="Nat. Commun.">
        <title>The Gonium pectorale genome demonstrates co-option of cell cycle regulation during the evolution of multicellularity.</title>
        <authorList>
            <person name="Hanschen E.R."/>
            <person name="Marriage T.N."/>
            <person name="Ferris P.J."/>
            <person name="Hamaji T."/>
            <person name="Toyoda A."/>
            <person name="Fujiyama A."/>
            <person name="Neme R."/>
            <person name="Noguchi H."/>
            <person name="Minakuchi Y."/>
            <person name="Suzuki M."/>
            <person name="Kawai-Toyooka H."/>
            <person name="Smith D.R."/>
            <person name="Sparks H."/>
            <person name="Anderson J."/>
            <person name="Bakaric R."/>
            <person name="Luria V."/>
            <person name="Karger A."/>
            <person name="Kirschner M.W."/>
            <person name="Durand P.M."/>
            <person name="Michod R.E."/>
            <person name="Nozaki H."/>
            <person name="Olson B.J."/>
        </authorList>
    </citation>
    <scope>NUCLEOTIDE SEQUENCE [LARGE SCALE GENOMIC DNA]</scope>
    <source>
        <strain evidence="2">NIES-2863</strain>
    </source>
</reference>
<evidence type="ECO:0000313" key="1">
    <source>
        <dbReference type="EMBL" id="KXZ48082.1"/>
    </source>
</evidence>
<dbReference type="Proteomes" id="UP000075714">
    <property type="component" value="Unassembled WGS sequence"/>
</dbReference>
<dbReference type="AlphaFoldDB" id="A0A150GE17"/>
<comment type="caution">
    <text evidence="1">The sequence shown here is derived from an EMBL/GenBank/DDBJ whole genome shotgun (WGS) entry which is preliminary data.</text>
</comment>
<proteinExistence type="predicted"/>
<gene>
    <name evidence="1" type="ORF">GPECTOR_30g177</name>
</gene>
<accession>A0A150GE17</accession>